<reference evidence="2" key="2">
    <citation type="submission" date="2020-09" db="EMBL/GenBank/DDBJ databases">
        <authorList>
            <person name="Sun Q."/>
            <person name="Ohkuma M."/>
        </authorList>
    </citation>
    <scope>NUCLEOTIDE SEQUENCE</scope>
    <source>
        <strain evidence="2">JCM 14371</strain>
    </source>
</reference>
<evidence type="ECO:0000313" key="3">
    <source>
        <dbReference type="Proteomes" id="UP000635726"/>
    </source>
</evidence>
<proteinExistence type="predicted"/>
<dbReference type="AlphaFoldDB" id="A0A917PNA8"/>
<dbReference type="Gene3D" id="1.10.3210.10">
    <property type="entry name" value="Hypothetical protein af1432"/>
    <property type="match status" value="1"/>
</dbReference>
<evidence type="ECO:0000313" key="2">
    <source>
        <dbReference type="EMBL" id="GGJ85138.1"/>
    </source>
</evidence>
<comment type="caution">
    <text evidence="2">The sequence shown here is derived from an EMBL/GenBank/DDBJ whole genome shotgun (WGS) entry which is preliminary data.</text>
</comment>
<dbReference type="EMBL" id="BMOE01000013">
    <property type="protein sequence ID" value="GGJ85138.1"/>
    <property type="molecule type" value="Genomic_DNA"/>
</dbReference>
<protein>
    <submittedName>
        <fullName evidence="2">Metal-dependent phosphohydrolase</fullName>
    </submittedName>
</protein>
<name>A0A917PNA8_9DEIO</name>
<dbReference type="SUPFAM" id="SSF109604">
    <property type="entry name" value="HD-domain/PDEase-like"/>
    <property type="match status" value="1"/>
</dbReference>
<dbReference type="RefSeq" id="WP_229671072.1">
    <property type="nucleotide sequence ID" value="NZ_BMOE01000013.1"/>
</dbReference>
<evidence type="ECO:0000259" key="1">
    <source>
        <dbReference type="SMART" id="SM00471"/>
    </source>
</evidence>
<dbReference type="SMART" id="SM00471">
    <property type="entry name" value="HDc"/>
    <property type="match status" value="1"/>
</dbReference>
<dbReference type="InterPro" id="IPR006674">
    <property type="entry name" value="HD_domain"/>
</dbReference>
<dbReference type="CDD" id="cd00077">
    <property type="entry name" value="HDc"/>
    <property type="match status" value="1"/>
</dbReference>
<dbReference type="Proteomes" id="UP000635726">
    <property type="component" value="Unassembled WGS sequence"/>
</dbReference>
<dbReference type="InterPro" id="IPR003607">
    <property type="entry name" value="HD/PDEase_dom"/>
</dbReference>
<accession>A0A917PNA8</accession>
<reference evidence="2" key="1">
    <citation type="journal article" date="2014" name="Int. J. Syst. Evol. Microbiol.">
        <title>Complete genome sequence of Corynebacterium casei LMG S-19264T (=DSM 44701T), isolated from a smear-ripened cheese.</title>
        <authorList>
            <consortium name="US DOE Joint Genome Institute (JGI-PGF)"/>
            <person name="Walter F."/>
            <person name="Albersmeier A."/>
            <person name="Kalinowski J."/>
            <person name="Ruckert C."/>
        </authorList>
    </citation>
    <scope>NUCLEOTIDE SEQUENCE</scope>
    <source>
        <strain evidence="2">JCM 14371</strain>
    </source>
</reference>
<organism evidence="2 3">
    <name type="scientific">Deinococcus aquiradiocola</name>
    <dbReference type="NCBI Taxonomy" id="393059"/>
    <lineage>
        <taxon>Bacteria</taxon>
        <taxon>Thermotogati</taxon>
        <taxon>Deinococcota</taxon>
        <taxon>Deinococci</taxon>
        <taxon>Deinococcales</taxon>
        <taxon>Deinococcaceae</taxon>
        <taxon>Deinococcus</taxon>
    </lineage>
</organism>
<keyword evidence="3" id="KW-1185">Reference proteome</keyword>
<feature type="domain" description="HD/PDEase" evidence="1">
    <location>
        <begin position="20"/>
        <end position="151"/>
    </location>
</feature>
<dbReference type="Pfam" id="PF01966">
    <property type="entry name" value="HD"/>
    <property type="match status" value="1"/>
</dbReference>
<gene>
    <name evidence="2" type="ORF">GCM10008939_31330</name>
</gene>
<sequence length="200" mass="22193">MTVPDLQTAEALLLDAEAMNPGRWVPHTRNVALAARVIAEHHPHLDPERAYVLGLLHDIGRRTGPNADRHILDGHDHLMRLGYADAARIALTHSFPGQRVDELIGAWDGTAQEFGRLEALLLAAQYTEEDRLIQLCDLLALPEGCCVMEKRLVDIALRYGFTPQLLGKWRAQLALKAHFDGALGRNLYFLLPGIVETTLG</sequence>